<organism evidence="2 3">
    <name type="scientific">Granulicella mallensis</name>
    <dbReference type="NCBI Taxonomy" id="940614"/>
    <lineage>
        <taxon>Bacteria</taxon>
        <taxon>Pseudomonadati</taxon>
        <taxon>Acidobacteriota</taxon>
        <taxon>Terriglobia</taxon>
        <taxon>Terriglobales</taxon>
        <taxon>Acidobacteriaceae</taxon>
        <taxon>Granulicella</taxon>
    </lineage>
</organism>
<protein>
    <submittedName>
        <fullName evidence="2">CubicO group peptidase (Beta-lactamase class C family)</fullName>
    </submittedName>
</protein>
<dbReference type="InterPro" id="IPR050491">
    <property type="entry name" value="AmpC-like"/>
</dbReference>
<reference evidence="2 3" key="1">
    <citation type="submission" date="2020-08" db="EMBL/GenBank/DDBJ databases">
        <title>Genomic Encyclopedia of Type Strains, Phase IV (KMG-V): Genome sequencing to study the core and pangenomes of soil and plant-associated prokaryotes.</title>
        <authorList>
            <person name="Whitman W."/>
        </authorList>
    </citation>
    <scope>NUCLEOTIDE SEQUENCE [LARGE SCALE GENOMIC DNA]</scope>
    <source>
        <strain evidence="2 3">X5P3</strain>
    </source>
</reference>
<evidence type="ECO:0000313" key="2">
    <source>
        <dbReference type="EMBL" id="MBB5062234.1"/>
    </source>
</evidence>
<dbReference type="SUPFAM" id="SSF56601">
    <property type="entry name" value="beta-lactamase/transpeptidase-like"/>
    <property type="match status" value="1"/>
</dbReference>
<evidence type="ECO:0000313" key="3">
    <source>
        <dbReference type="Proteomes" id="UP000584867"/>
    </source>
</evidence>
<dbReference type="PANTHER" id="PTHR46825:SF9">
    <property type="entry name" value="BETA-LACTAMASE-RELATED DOMAIN-CONTAINING PROTEIN"/>
    <property type="match status" value="1"/>
</dbReference>
<dbReference type="Pfam" id="PF00144">
    <property type="entry name" value="Beta-lactamase"/>
    <property type="match status" value="1"/>
</dbReference>
<comment type="caution">
    <text evidence="2">The sequence shown here is derived from an EMBL/GenBank/DDBJ whole genome shotgun (WGS) entry which is preliminary data.</text>
</comment>
<dbReference type="InterPro" id="IPR001466">
    <property type="entry name" value="Beta-lactam-related"/>
</dbReference>
<dbReference type="InterPro" id="IPR012338">
    <property type="entry name" value="Beta-lactam/transpept-like"/>
</dbReference>
<feature type="domain" description="Beta-lactamase-related" evidence="1">
    <location>
        <begin position="67"/>
        <end position="392"/>
    </location>
</feature>
<dbReference type="PANTHER" id="PTHR46825">
    <property type="entry name" value="D-ALANYL-D-ALANINE-CARBOXYPEPTIDASE/ENDOPEPTIDASE AMPH"/>
    <property type="match status" value="1"/>
</dbReference>
<dbReference type="AlphaFoldDB" id="A0A7W7ZMC1"/>
<name>A0A7W7ZMC1_9BACT</name>
<sequence>MSLCILQPLRARSHLVRIVRIDFYPIHSSPEGPIMQRLSTLLALPAFVLASAVAQSQTLAPETTSQIDKIFAQYDHTDSPGCALGVYQDGHIVYQHGYGMANLNDDVTITPETVFHVASMSKQFTAFSILLLQQQGKLSLDDDVHKYIPELPAFGQRITLREMMHHTSGLRDQWSLLGLAGWRYSQDLITDGDVLSVVTRQKDLNYKPGEKFLYSNTGFTLLAVIVSRVSGMSFREFTTKNIFAPLGMTHTHFRDDHEEIIKHDALGYEQDGPGKPFRMNLTNFDTAGATSLHTTVEDLQLWDENFYHPRVGNAELIQQMVERGKLNSGELQDYASGLSIGTYRGLPTVDHSGGDAGYRSDMTRFPEQHFSASALCNFADTNPSDLVRKVADIVLAKELKPVPPKSAKDTANAALPPLTAQQKQAIAGNYWDGEDQFAKVIIKDGKLLLDVNRDDWHELVQFAPSHFHVADEPWGNQIDLHFIAAEAARPRSMEQSFDGGKSAPFQSVNPAPLTAAEIADYAGDYTSEEIDPVYRMAAQNGQIVLTRLKSGPDALRPAIPDVFVGDIGKIRFTRDPAGHVSGFILDAGRIQNFRFTKKKS</sequence>
<proteinExistence type="predicted"/>
<dbReference type="EMBL" id="JACHIO010000002">
    <property type="protein sequence ID" value="MBB5062234.1"/>
    <property type="molecule type" value="Genomic_DNA"/>
</dbReference>
<accession>A0A7W7ZMC1</accession>
<dbReference type="Gene3D" id="3.40.710.10">
    <property type="entry name" value="DD-peptidase/beta-lactamase superfamily"/>
    <property type="match status" value="1"/>
</dbReference>
<evidence type="ECO:0000259" key="1">
    <source>
        <dbReference type="Pfam" id="PF00144"/>
    </source>
</evidence>
<dbReference type="RefSeq" id="WP_184252729.1">
    <property type="nucleotide sequence ID" value="NZ_JACHIO010000002.1"/>
</dbReference>
<dbReference type="Proteomes" id="UP000584867">
    <property type="component" value="Unassembled WGS sequence"/>
</dbReference>
<gene>
    <name evidence="2" type="ORF">HDF15_000561</name>
</gene>